<dbReference type="Gene3D" id="3.30.420.10">
    <property type="entry name" value="Ribonuclease H-like superfamily/Ribonuclease H"/>
    <property type="match status" value="1"/>
</dbReference>
<dbReference type="PANTHER" id="PTHR33939:SF1">
    <property type="entry name" value="DUF4371 DOMAIN-CONTAINING PROTEIN"/>
    <property type="match status" value="1"/>
</dbReference>
<sequence>MLTSLEEPSIIFIDNAPYHSRQINKMPTQANRKHEIINWLRDNGEEVDESLLKVELLKILKRKKQPKRYVIDEMAAEHGHTVVRIPPYHCQYNAVELIWVQVKGHAARNNTSPPFTATKSWIY</sequence>
<organism evidence="1 2">
    <name type="scientific">Pieris brassicae</name>
    <name type="common">White butterfly</name>
    <name type="synonym">Large white butterfly</name>
    <dbReference type="NCBI Taxonomy" id="7116"/>
    <lineage>
        <taxon>Eukaryota</taxon>
        <taxon>Metazoa</taxon>
        <taxon>Ecdysozoa</taxon>
        <taxon>Arthropoda</taxon>
        <taxon>Hexapoda</taxon>
        <taxon>Insecta</taxon>
        <taxon>Pterygota</taxon>
        <taxon>Neoptera</taxon>
        <taxon>Endopterygota</taxon>
        <taxon>Lepidoptera</taxon>
        <taxon>Glossata</taxon>
        <taxon>Ditrysia</taxon>
        <taxon>Papilionoidea</taxon>
        <taxon>Pieridae</taxon>
        <taxon>Pierinae</taxon>
        <taxon>Pieris</taxon>
    </lineage>
</organism>
<evidence type="ECO:0000313" key="1">
    <source>
        <dbReference type="EMBL" id="CAH4033034.1"/>
    </source>
</evidence>
<dbReference type="InterPro" id="IPR036397">
    <property type="entry name" value="RNaseH_sf"/>
</dbReference>
<protein>
    <recommendedName>
        <fullName evidence="3">Tc1-like transposase DDE domain-containing protein</fullName>
    </recommendedName>
</protein>
<keyword evidence="2" id="KW-1185">Reference proteome</keyword>
<accession>A0A9P0TQH7</accession>
<dbReference type="AlphaFoldDB" id="A0A9P0TQH7"/>
<comment type="caution">
    <text evidence="1">The sequence shown here is derived from an EMBL/GenBank/DDBJ whole genome shotgun (WGS) entry which is preliminary data.</text>
</comment>
<reference evidence="1" key="1">
    <citation type="submission" date="2022-05" db="EMBL/GenBank/DDBJ databases">
        <authorList>
            <person name="Okamura Y."/>
        </authorList>
    </citation>
    <scope>NUCLEOTIDE SEQUENCE</scope>
</reference>
<proteinExistence type="predicted"/>
<dbReference type="Proteomes" id="UP001152562">
    <property type="component" value="Unassembled WGS sequence"/>
</dbReference>
<evidence type="ECO:0000313" key="2">
    <source>
        <dbReference type="Proteomes" id="UP001152562"/>
    </source>
</evidence>
<dbReference type="EMBL" id="CALOZG010000029">
    <property type="protein sequence ID" value="CAH4033034.1"/>
    <property type="molecule type" value="Genomic_DNA"/>
</dbReference>
<dbReference type="GO" id="GO:0003676">
    <property type="term" value="F:nucleic acid binding"/>
    <property type="evidence" value="ECO:0007669"/>
    <property type="project" value="InterPro"/>
</dbReference>
<gene>
    <name evidence="1" type="ORF">PIBRA_LOCUS9365</name>
</gene>
<dbReference type="PANTHER" id="PTHR33939">
    <property type="entry name" value="PROTEIN CBG22215"/>
    <property type="match status" value="1"/>
</dbReference>
<evidence type="ECO:0008006" key="3">
    <source>
        <dbReference type="Google" id="ProtNLM"/>
    </source>
</evidence>
<name>A0A9P0TQH7_PIEBR</name>